<sequence length="67" mass="7816">MLNFRLQFSQCYDPQMWNERMQAYADACSDRLRCKYSVFTALQAIEINSATASLQHQLYDDITTAVE</sequence>
<keyword evidence="1" id="KW-1185">Reference proteome</keyword>
<evidence type="ECO:0000313" key="2">
    <source>
        <dbReference type="WBParaSite" id="nRc.2.0.1.t06071-RA"/>
    </source>
</evidence>
<name>A0A915HXQ1_ROMCU</name>
<evidence type="ECO:0000313" key="1">
    <source>
        <dbReference type="Proteomes" id="UP000887565"/>
    </source>
</evidence>
<dbReference type="AlphaFoldDB" id="A0A915HXQ1"/>
<reference evidence="2" key="1">
    <citation type="submission" date="2022-11" db="UniProtKB">
        <authorList>
            <consortium name="WormBaseParasite"/>
        </authorList>
    </citation>
    <scope>IDENTIFICATION</scope>
</reference>
<accession>A0A915HXQ1</accession>
<organism evidence="1 2">
    <name type="scientific">Romanomermis culicivorax</name>
    <name type="common">Nematode worm</name>
    <dbReference type="NCBI Taxonomy" id="13658"/>
    <lineage>
        <taxon>Eukaryota</taxon>
        <taxon>Metazoa</taxon>
        <taxon>Ecdysozoa</taxon>
        <taxon>Nematoda</taxon>
        <taxon>Enoplea</taxon>
        <taxon>Dorylaimia</taxon>
        <taxon>Mermithida</taxon>
        <taxon>Mermithoidea</taxon>
        <taxon>Mermithidae</taxon>
        <taxon>Romanomermis</taxon>
    </lineage>
</organism>
<protein>
    <submittedName>
        <fullName evidence="2">Uncharacterized protein</fullName>
    </submittedName>
</protein>
<dbReference type="WBParaSite" id="nRc.2.0.1.t06071-RA">
    <property type="protein sequence ID" value="nRc.2.0.1.t06071-RA"/>
    <property type="gene ID" value="nRc.2.0.1.g06071"/>
</dbReference>
<proteinExistence type="predicted"/>
<dbReference type="Proteomes" id="UP000887565">
    <property type="component" value="Unplaced"/>
</dbReference>